<gene>
    <name evidence="3" type="ORF">psyc5s11_11570</name>
</gene>
<reference evidence="4" key="1">
    <citation type="submission" date="2021-07" db="EMBL/GenBank/DDBJ databases">
        <title>Complete genome sequencing of a Clostridium isolate.</title>
        <authorList>
            <person name="Ueki A."/>
            <person name="Tonouchi A."/>
        </authorList>
    </citation>
    <scope>NUCLEOTIDE SEQUENCE [LARGE SCALE GENOMIC DNA]</scope>
    <source>
        <strain evidence="4">C5S11</strain>
    </source>
</reference>
<protein>
    <recommendedName>
        <fullName evidence="2">DUF4367 domain-containing protein</fullName>
    </recommendedName>
</protein>
<keyword evidence="1" id="KW-0812">Transmembrane</keyword>
<dbReference type="Proteomes" id="UP000824633">
    <property type="component" value="Chromosome"/>
</dbReference>
<keyword evidence="1" id="KW-1133">Transmembrane helix</keyword>
<feature type="domain" description="DUF4367" evidence="2">
    <location>
        <begin position="201"/>
        <end position="308"/>
    </location>
</feature>
<evidence type="ECO:0000256" key="1">
    <source>
        <dbReference type="SAM" id="Phobius"/>
    </source>
</evidence>
<sequence>MKEIKFQGKREDFIEGIDDEFQDLARQLSNMDFSKESNKNSVLSTNLKNLNNEGDSNMKKINKIKKTGIAAASLLIASTLFAQTTFAQVAVNKIIKTISLGHITMVQEEDDELKEVELPDSLKGNVLDKNKNPLEKITKNIYAQGIYTKDGEKIYKIDFENGTIVTEEQAKQIEEKAKENTLCVSDSSTLNQYTCFDVKLPSYLPNGYTFDRAEFTKDESGNVKDSKYAELYFKNQKTGKEIYMQERFACEETRAEGGSDDIEKININGVDAILSDGKNIDWEANNTVYNLVGKNIGKDEAIKVAESIK</sequence>
<evidence type="ECO:0000259" key="2">
    <source>
        <dbReference type="Pfam" id="PF14285"/>
    </source>
</evidence>
<evidence type="ECO:0000313" key="4">
    <source>
        <dbReference type="Proteomes" id="UP000824633"/>
    </source>
</evidence>
<feature type="transmembrane region" description="Helical" evidence="1">
    <location>
        <begin position="68"/>
        <end position="91"/>
    </location>
</feature>
<evidence type="ECO:0000313" key="3">
    <source>
        <dbReference type="EMBL" id="BCZ45090.1"/>
    </source>
</evidence>
<accession>A0ABM7SZS0</accession>
<dbReference type="EMBL" id="AP024849">
    <property type="protein sequence ID" value="BCZ45090.1"/>
    <property type="molecule type" value="Genomic_DNA"/>
</dbReference>
<name>A0ABM7SZS0_9CLOT</name>
<organism evidence="3 4">
    <name type="scientific">Clostridium gelidum</name>
    <dbReference type="NCBI Taxonomy" id="704125"/>
    <lineage>
        <taxon>Bacteria</taxon>
        <taxon>Bacillati</taxon>
        <taxon>Bacillota</taxon>
        <taxon>Clostridia</taxon>
        <taxon>Eubacteriales</taxon>
        <taxon>Clostridiaceae</taxon>
        <taxon>Clostridium</taxon>
    </lineage>
</organism>
<keyword evidence="1" id="KW-0472">Membrane</keyword>
<dbReference type="Pfam" id="PF14285">
    <property type="entry name" value="DUF4367"/>
    <property type="match status" value="1"/>
</dbReference>
<dbReference type="InterPro" id="IPR025377">
    <property type="entry name" value="DUF4367"/>
</dbReference>
<proteinExistence type="predicted"/>
<dbReference type="RefSeq" id="WP_224036716.1">
    <property type="nucleotide sequence ID" value="NZ_AP024849.1"/>
</dbReference>
<keyword evidence="4" id="KW-1185">Reference proteome</keyword>